<feature type="transmembrane region" description="Helical" evidence="1">
    <location>
        <begin position="191"/>
        <end position="212"/>
    </location>
</feature>
<gene>
    <name evidence="2" type="ORF">EKH80_15695</name>
</gene>
<keyword evidence="3" id="KW-1185">Reference proteome</keyword>
<accession>A0A432M3N2</accession>
<feature type="transmembrane region" description="Helical" evidence="1">
    <location>
        <begin position="291"/>
        <end position="308"/>
    </location>
</feature>
<comment type="caution">
    <text evidence="2">The sequence shown here is derived from an EMBL/GenBank/DDBJ whole genome shotgun (WGS) entry which is preliminary data.</text>
</comment>
<evidence type="ECO:0000313" key="3">
    <source>
        <dbReference type="Proteomes" id="UP000274358"/>
    </source>
</evidence>
<evidence type="ECO:0008006" key="4">
    <source>
        <dbReference type="Google" id="ProtNLM"/>
    </source>
</evidence>
<protein>
    <recommendedName>
        <fullName evidence="4">Glycosyltransferase RgtA/B/C/D-like domain-containing protein</fullName>
    </recommendedName>
</protein>
<proteinExistence type="predicted"/>
<feature type="transmembrane region" description="Helical" evidence="1">
    <location>
        <begin position="164"/>
        <end position="179"/>
    </location>
</feature>
<keyword evidence="1" id="KW-0472">Membrane</keyword>
<name>A0A432M3N2_9GAMM</name>
<dbReference type="Proteomes" id="UP000274358">
    <property type="component" value="Unassembled WGS sequence"/>
</dbReference>
<dbReference type="OrthoDB" id="2675565at2"/>
<feature type="transmembrane region" description="Helical" evidence="1">
    <location>
        <begin position="70"/>
        <end position="92"/>
    </location>
</feature>
<feature type="transmembrane region" description="Helical" evidence="1">
    <location>
        <begin position="254"/>
        <end position="279"/>
    </location>
</feature>
<dbReference type="AlphaFoldDB" id="A0A432M3N2"/>
<evidence type="ECO:0000256" key="1">
    <source>
        <dbReference type="SAM" id="Phobius"/>
    </source>
</evidence>
<keyword evidence="1" id="KW-1133">Transmembrane helix</keyword>
<dbReference type="EMBL" id="RYYV01000012">
    <property type="protein sequence ID" value="RUL73164.1"/>
    <property type="molecule type" value="Genomic_DNA"/>
</dbReference>
<feature type="transmembrane region" description="Helical" evidence="1">
    <location>
        <begin position="99"/>
        <end position="115"/>
    </location>
</feature>
<feature type="transmembrane region" description="Helical" evidence="1">
    <location>
        <begin position="339"/>
        <end position="356"/>
    </location>
</feature>
<organism evidence="2 3">
    <name type="scientific">Dyella choica</name>
    <dbReference type="NCBI Taxonomy" id="1927959"/>
    <lineage>
        <taxon>Bacteria</taxon>
        <taxon>Pseudomonadati</taxon>
        <taxon>Pseudomonadota</taxon>
        <taxon>Gammaproteobacteria</taxon>
        <taxon>Lysobacterales</taxon>
        <taxon>Rhodanobacteraceae</taxon>
        <taxon>Dyella</taxon>
    </lineage>
</organism>
<sequence length="500" mass="55862">MMALASIAVIALFVWQGNNSFSLWDEGFLWYGAQRVMLGEVPIRDFMAYDPGRYYWAAALMHLCGNNGIMVLRAALAIFQAMGLSVGLLLIARTVKGRSFVYLLLSAVILIVWMYPRHKLFDISLSIFLIGALTHLVEKTSGRSYFLAGFVVGLAAVFGRNHGVYGAVGSLGILCWLSIKRSDPTHLARVLMLWSVGVLTGYSPILLMLILVPGFPAAFLEDVRYLFEVKATNIPLPVPWPWSVSLTSLPAEDAIRGILIGVFFMSILVFGTFATLWVVKQKLLRRPVAPALVPASFLTLPYAHFAFSRADVSHLAQGVFPMLIGVLVLLSYQPGRIKWPLVLALCVASVWVMTPFQPGWECREAKCAEVKISHSTLKIDPGTAQDIALLRSLADKYAKQGRGFIAAPFWPGAYALLEQKSPMWEIYPLLPRSEAFELDEIRRIEASNPGFALIYDMPLDEHEALRFKNTHPLIYQYILNNFTLLPGSPNPYYQIYRAKR</sequence>
<evidence type="ECO:0000313" key="2">
    <source>
        <dbReference type="EMBL" id="RUL73164.1"/>
    </source>
</evidence>
<keyword evidence="1" id="KW-0812">Transmembrane</keyword>
<feature type="transmembrane region" description="Helical" evidence="1">
    <location>
        <begin position="314"/>
        <end position="332"/>
    </location>
</feature>
<reference evidence="2 3" key="1">
    <citation type="submission" date="2018-12" db="EMBL/GenBank/DDBJ databases">
        <title>Dyella dinghuensis sp. nov. DHOA06 and Dyella choica sp. nov. 4M-K27, isolated from forest soil.</title>
        <authorList>
            <person name="Qiu L.-H."/>
            <person name="Gao Z.-H."/>
        </authorList>
    </citation>
    <scope>NUCLEOTIDE SEQUENCE [LARGE SCALE GENOMIC DNA]</scope>
    <source>
        <strain evidence="2 3">4M-K27</strain>
    </source>
</reference>